<evidence type="ECO:0000256" key="6">
    <source>
        <dbReference type="SAM" id="MobiDB-lite"/>
    </source>
</evidence>
<comment type="caution">
    <text evidence="9">The sequence shown here is derived from an EMBL/GenBank/DDBJ whole genome shotgun (WGS) entry which is preliminary data.</text>
</comment>
<proteinExistence type="predicted"/>
<feature type="region of interest" description="Disordered" evidence="6">
    <location>
        <begin position="1"/>
        <end position="32"/>
    </location>
</feature>
<keyword evidence="3 7" id="KW-0812">Transmembrane</keyword>
<keyword evidence="10" id="KW-1185">Reference proteome</keyword>
<evidence type="ECO:0000256" key="2">
    <source>
        <dbReference type="ARBA" id="ARBA00022448"/>
    </source>
</evidence>
<dbReference type="Pfam" id="PF07690">
    <property type="entry name" value="MFS_1"/>
    <property type="match status" value="1"/>
</dbReference>
<feature type="transmembrane region" description="Helical" evidence="7">
    <location>
        <begin position="188"/>
        <end position="209"/>
    </location>
</feature>
<feature type="transmembrane region" description="Helical" evidence="7">
    <location>
        <begin position="383"/>
        <end position="403"/>
    </location>
</feature>
<feature type="transmembrane region" description="Helical" evidence="7">
    <location>
        <begin position="327"/>
        <end position="348"/>
    </location>
</feature>
<feature type="transmembrane region" description="Helical" evidence="7">
    <location>
        <begin position="291"/>
        <end position="315"/>
    </location>
</feature>
<evidence type="ECO:0000256" key="3">
    <source>
        <dbReference type="ARBA" id="ARBA00022692"/>
    </source>
</evidence>
<evidence type="ECO:0000256" key="4">
    <source>
        <dbReference type="ARBA" id="ARBA00022989"/>
    </source>
</evidence>
<feature type="transmembrane region" description="Helical" evidence="7">
    <location>
        <begin position="150"/>
        <end position="176"/>
    </location>
</feature>
<feature type="transmembrane region" description="Helical" evidence="7">
    <location>
        <begin position="94"/>
        <end position="113"/>
    </location>
</feature>
<feature type="compositionally biased region" description="Polar residues" evidence="6">
    <location>
        <begin position="1"/>
        <end position="12"/>
    </location>
</feature>
<dbReference type="InterPro" id="IPR020846">
    <property type="entry name" value="MFS_dom"/>
</dbReference>
<dbReference type="SUPFAM" id="SSF103473">
    <property type="entry name" value="MFS general substrate transporter"/>
    <property type="match status" value="1"/>
</dbReference>
<evidence type="ECO:0000313" key="10">
    <source>
        <dbReference type="Proteomes" id="UP000521872"/>
    </source>
</evidence>
<dbReference type="Gene3D" id="1.20.1250.20">
    <property type="entry name" value="MFS general substrate transporter like domains"/>
    <property type="match status" value="2"/>
</dbReference>
<feature type="transmembrane region" description="Helical" evidence="7">
    <location>
        <begin position="355"/>
        <end position="377"/>
    </location>
</feature>
<dbReference type="Proteomes" id="UP000521872">
    <property type="component" value="Unassembled WGS sequence"/>
</dbReference>
<feature type="domain" description="Major facilitator superfamily (MFS) profile" evidence="8">
    <location>
        <begin position="61"/>
        <end position="467"/>
    </location>
</feature>
<evidence type="ECO:0000256" key="1">
    <source>
        <dbReference type="ARBA" id="ARBA00004141"/>
    </source>
</evidence>
<dbReference type="PANTHER" id="PTHR43791:SF3">
    <property type="entry name" value="MAJOR FACILITATOR SUPERFAMILY (MFS) PROFILE DOMAIN-CONTAINING PROTEIN"/>
    <property type="match status" value="1"/>
</dbReference>
<organism evidence="9 10">
    <name type="scientific">Agrocybe pediades</name>
    <dbReference type="NCBI Taxonomy" id="84607"/>
    <lineage>
        <taxon>Eukaryota</taxon>
        <taxon>Fungi</taxon>
        <taxon>Dikarya</taxon>
        <taxon>Basidiomycota</taxon>
        <taxon>Agaricomycotina</taxon>
        <taxon>Agaricomycetes</taxon>
        <taxon>Agaricomycetidae</taxon>
        <taxon>Agaricales</taxon>
        <taxon>Agaricineae</taxon>
        <taxon>Strophariaceae</taxon>
        <taxon>Agrocybe</taxon>
    </lineage>
</organism>
<keyword evidence="2" id="KW-0813">Transport</keyword>
<evidence type="ECO:0000313" key="9">
    <source>
        <dbReference type="EMBL" id="KAF4621399.1"/>
    </source>
</evidence>
<feature type="transmembrane region" description="Helical" evidence="7">
    <location>
        <begin position="415"/>
        <end position="435"/>
    </location>
</feature>
<name>A0A8H4R303_9AGAR</name>
<dbReference type="EMBL" id="JAACJL010000015">
    <property type="protein sequence ID" value="KAF4621399.1"/>
    <property type="molecule type" value="Genomic_DNA"/>
</dbReference>
<feature type="transmembrane region" description="Helical" evidence="7">
    <location>
        <begin position="125"/>
        <end position="144"/>
    </location>
</feature>
<feature type="transmembrane region" description="Helical" evidence="7">
    <location>
        <begin position="221"/>
        <end position="243"/>
    </location>
</feature>
<gene>
    <name evidence="9" type="ORF">D9613_000867</name>
</gene>
<protein>
    <recommendedName>
        <fullName evidence="8">Major facilitator superfamily (MFS) profile domain-containing protein</fullName>
    </recommendedName>
</protein>
<dbReference type="FunFam" id="1.20.1250.20:FF:000013">
    <property type="entry name" value="MFS general substrate transporter"/>
    <property type="match status" value="1"/>
</dbReference>
<evidence type="ECO:0000256" key="7">
    <source>
        <dbReference type="SAM" id="Phobius"/>
    </source>
</evidence>
<dbReference type="PANTHER" id="PTHR43791">
    <property type="entry name" value="PERMEASE-RELATED"/>
    <property type="match status" value="1"/>
</dbReference>
<evidence type="ECO:0000259" key="8">
    <source>
        <dbReference type="PROSITE" id="PS50850"/>
    </source>
</evidence>
<dbReference type="GO" id="GO:0022857">
    <property type="term" value="F:transmembrane transporter activity"/>
    <property type="evidence" value="ECO:0007669"/>
    <property type="project" value="InterPro"/>
</dbReference>
<dbReference type="InterPro" id="IPR011701">
    <property type="entry name" value="MFS"/>
</dbReference>
<accession>A0A8H4R303</accession>
<evidence type="ECO:0000256" key="5">
    <source>
        <dbReference type="ARBA" id="ARBA00023136"/>
    </source>
</evidence>
<keyword evidence="4 7" id="KW-1133">Transmembrane helix</keyword>
<dbReference type="FunFam" id="1.20.1250.20:FF:000018">
    <property type="entry name" value="MFS transporter permease"/>
    <property type="match status" value="1"/>
</dbReference>
<dbReference type="GO" id="GO:0016020">
    <property type="term" value="C:membrane"/>
    <property type="evidence" value="ECO:0007669"/>
    <property type="project" value="UniProtKB-SubCell"/>
</dbReference>
<feature type="transmembrane region" description="Helical" evidence="7">
    <location>
        <begin position="57"/>
        <end position="74"/>
    </location>
</feature>
<reference evidence="9 10" key="1">
    <citation type="submission" date="2019-12" db="EMBL/GenBank/DDBJ databases">
        <authorList>
            <person name="Floudas D."/>
            <person name="Bentzer J."/>
            <person name="Ahren D."/>
            <person name="Johansson T."/>
            <person name="Persson P."/>
            <person name="Tunlid A."/>
        </authorList>
    </citation>
    <scope>NUCLEOTIDE SEQUENCE [LARGE SCALE GENOMIC DNA]</scope>
    <source>
        <strain evidence="9 10">CBS 102.39</strain>
    </source>
</reference>
<sequence>MVDSRPQSTSSDMIVVGNAKDSSSTTRPDAADALYPDIEPRSEDELRRKTKAIIRKVDWRLLPLLGTLSALSLIDRSNLGLATTVGMDHALHLSIGARYSIVSCIYFVPYVLFQLPSNIFLRKLGVVRWLSFLAISWGLVQLGMGFVTTWGYLALCRVLLGAFEAGFFPALAWMISTWYTRHELQKRIAGFYVFGIVIGGFSAIFAYVLSLLGGKLGIEGWAWIFIIEGIITVAFGIVAWFFLPSFPDENTFLTKEETGIVLRRIEKDRGDALPDEMSRDKLIHHLLDWKIWVIGLMYMCATLPAYAISFFVTIILRGMGWSITASLLLSAPPYIFAAVSIMFFAWLSDKYRQRAAVIAIQAVMTLVGLVLTGFVSIPGWRYAGIFLTNAGASGCVPGILAYSSNNIISHTKRSVSTAIIVSFGGIGGIFASLVFRQVDYPSYLPGIYATIGSQLLMLVLLALTTTHFWLKNKSVRTGQADELLEGQEGFFCTL</sequence>
<dbReference type="AlphaFoldDB" id="A0A8H4R303"/>
<feature type="transmembrane region" description="Helical" evidence="7">
    <location>
        <begin position="447"/>
        <end position="470"/>
    </location>
</feature>
<keyword evidence="5 7" id="KW-0472">Membrane</keyword>
<dbReference type="PROSITE" id="PS50850">
    <property type="entry name" value="MFS"/>
    <property type="match status" value="1"/>
</dbReference>
<comment type="subcellular location">
    <subcellularLocation>
        <location evidence="1">Membrane</location>
        <topology evidence="1">Multi-pass membrane protein</topology>
    </subcellularLocation>
</comment>
<dbReference type="InterPro" id="IPR036259">
    <property type="entry name" value="MFS_trans_sf"/>
</dbReference>